<organism evidence="14">
    <name type="scientific">Dictyoglomus thermophilum</name>
    <dbReference type="NCBI Taxonomy" id="14"/>
    <lineage>
        <taxon>Bacteria</taxon>
        <taxon>Pseudomonadati</taxon>
        <taxon>Dictyoglomota</taxon>
        <taxon>Dictyoglomia</taxon>
        <taxon>Dictyoglomales</taxon>
        <taxon>Dictyoglomaceae</taxon>
        <taxon>Dictyoglomus</taxon>
    </lineage>
</organism>
<accession>A0A7C3KTJ1</accession>
<dbReference type="UniPathway" id="UPA00087">
    <property type="reaction ID" value="UER00172"/>
</dbReference>
<dbReference type="GO" id="GO:0006015">
    <property type="term" value="P:5-phosphoribose 1-diphosphate biosynthetic process"/>
    <property type="evidence" value="ECO:0007669"/>
    <property type="project" value="UniProtKB-UniRule"/>
</dbReference>
<dbReference type="RefSeq" id="WP_149122899.1">
    <property type="nucleotide sequence ID" value="NZ_VTFL01000003.1"/>
</dbReference>
<feature type="domain" description="Ribose-phosphate pyrophosphokinase N-terminal" evidence="13">
    <location>
        <begin position="7"/>
        <end position="122"/>
    </location>
</feature>
<keyword evidence="3 12" id="KW-0479">Metal-binding</keyword>
<dbReference type="InterPro" id="IPR000842">
    <property type="entry name" value="PRib_PP_synth_CS"/>
</dbReference>
<feature type="binding site" evidence="12">
    <location>
        <position position="220"/>
    </location>
    <ligand>
        <name>D-ribose 5-phosphate</name>
        <dbReference type="ChEBI" id="CHEBI:78346"/>
    </ligand>
</feature>
<dbReference type="GO" id="GO:0002189">
    <property type="term" value="C:ribose phosphate diphosphokinase complex"/>
    <property type="evidence" value="ECO:0007669"/>
    <property type="project" value="TreeGrafter"/>
</dbReference>
<comment type="caution">
    <text evidence="14">The sequence shown here is derived from an EMBL/GenBank/DDBJ whole genome shotgun (WGS) entry which is preliminary data.</text>
</comment>
<evidence type="ECO:0000256" key="4">
    <source>
        <dbReference type="ARBA" id="ARBA00022727"/>
    </source>
</evidence>
<evidence type="ECO:0000256" key="2">
    <source>
        <dbReference type="ARBA" id="ARBA00022679"/>
    </source>
</evidence>
<dbReference type="GO" id="GO:0006164">
    <property type="term" value="P:purine nucleotide biosynthetic process"/>
    <property type="evidence" value="ECO:0007669"/>
    <property type="project" value="TreeGrafter"/>
</dbReference>
<keyword evidence="2 12" id="KW-0808">Transferase</keyword>
<dbReference type="FunFam" id="3.40.50.2020:FF:000002">
    <property type="entry name" value="Ribose-phosphate pyrophosphokinase"/>
    <property type="match status" value="1"/>
</dbReference>
<dbReference type="SMART" id="SM01400">
    <property type="entry name" value="Pribosyltran_N"/>
    <property type="match status" value="1"/>
</dbReference>
<keyword evidence="7 12" id="KW-0067">ATP-binding</keyword>
<name>A0A7C3KTJ1_DICTH</name>
<evidence type="ECO:0000256" key="5">
    <source>
        <dbReference type="ARBA" id="ARBA00022741"/>
    </source>
</evidence>
<comment type="cofactor">
    <cofactor evidence="12">
        <name>Mg(2+)</name>
        <dbReference type="ChEBI" id="CHEBI:18420"/>
    </cofactor>
    <text evidence="12">Binds 2 Mg(2+) ions per subunit.</text>
</comment>
<feature type="binding site" evidence="12">
    <location>
        <position position="171"/>
    </location>
    <ligand>
        <name>Mg(2+)</name>
        <dbReference type="ChEBI" id="CHEBI:18420"/>
    </ligand>
</feature>
<dbReference type="Pfam" id="PF13793">
    <property type="entry name" value="Pribosyltran_N"/>
    <property type="match status" value="1"/>
</dbReference>
<dbReference type="PROSITE" id="PS00114">
    <property type="entry name" value="PRPP_SYNTHASE"/>
    <property type="match status" value="1"/>
</dbReference>
<dbReference type="NCBIfam" id="NF002320">
    <property type="entry name" value="PRK01259.1"/>
    <property type="match status" value="1"/>
</dbReference>
<dbReference type="CDD" id="cd06223">
    <property type="entry name" value="PRTases_typeI"/>
    <property type="match status" value="1"/>
</dbReference>
<feature type="binding site" evidence="12">
    <location>
        <begin position="98"/>
        <end position="99"/>
    </location>
    <ligand>
        <name>ATP</name>
        <dbReference type="ChEBI" id="CHEBI:30616"/>
    </ligand>
</feature>
<dbReference type="InterPro" id="IPR000836">
    <property type="entry name" value="PRTase_dom"/>
</dbReference>
<feature type="binding site" evidence="12">
    <location>
        <position position="132"/>
    </location>
    <ligand>
        <name>Mg(2+)</name>
        <dbReference type="ChEBI" id="CHEBI:18420"/>
    </ligand>
</feature>
<comment type="subcellular location">
    <subcellularLocation>
        <location evidence="12">Cytoplasm</location>
    </subcellularLocation>
</comment>
<keyword evidence="6 12" id="KW-0418">Kinase</keyword>
<dbReference type="EMBL" id="DTDV01000019">
    <property type="protein sequence ID" value="HGK24332.1"/>
    <property type="molecule type" value="Genomic_DNA"/>
</dbReference>
<comment type="pathway">
    <text evidence="1 12">Metabolic intermediate biosynthesis; 5-phospho-alpha-D-ribose 1-diphosphate biosynthesis; 5-phospho-alpha-D-ribose 1-diphosphate from D-ribose 5-phosphate (route I): step 1/1.</text>
</comment>
<comment type="caution">
    <text evidence="12">Lacks conserved residue(s) required for the propagation of feature annotation.</text>
</comment>
<dbReference type="HAMAP" id="MF_00583_B">
    <property type="entry name" value="RibP_PPkinase_B"/>
    <property type="match status" value="1"/>
</dbReference>
<dbReference type="GO" id="GO:0004749">
    <property type="term" value="F:ribose phosphate diphosphokinase activity"/>
    <property type="evidence" value="ECO:0007669"/>
    <property type="project" value="UniProtKB-UniRule"/>
</dbReference>
<evidence type="ECO:0000259" key="13">
    <source>
        <dbReference type="Pfam" id="PF13793"/>
    </source>
</evidence>
<evidence type="ECO:0000256" key="6">
    <source>
        <dbReference type="ARBA" id="ARBA00022777"/>
    </source>
</evidence>
<evidence type="ECO:0000313" key="14">
    <source>
        <dbReference type="EMBL" id="HGK24332.1"/>
    </source>
</evidence>
<dbReference type="GO" id="GO:0005737">
    <property type="term" value="C:cytoplasm"/>
    <property type="evidence" value="ECO:0007669"/>
    <property type="project" value="UniProtKB-SubCell"/>
</dbReference>
<dbReference type="NCBIfam" id="TIGR01251">
    <property type="entry name" value="ribP_PPkin"/>
    <property type="match status" value="1"/>
</dbReference>
<proteinExistence type="inferred from homology"/>
<feature type="binding site" evidence="12">
    <location>
        <begin position="39"/>
        <end position="41"/>
    </location>
    <ligand>
        <name>ATP</name>
        <dbReference type="ChEBI" id="CHEBI:30616"/>
    </ligand>
</feature>
<evidence type="ECO:0000256" key="11">
    <source>
        <dbReference type="ARBA" id="ARBA00061444"/>
    </source>
</evidence>
<protein>
    <recommendedName>
        <fullName evidence="12">Ribose-phosphate pyrophosphokinase</fullName>
        <shortName evidence="12">RPPK</shortName>
        <ecNumber evidence="12">2.7.6.1</ecNumber>
    </recommendedName>
    <alternativeName>
        <fullName evidence="12">5-phospho-D-ribosyl alpha-1-diphosphate synthase</fullName>
    </alternativeName>
    <alternativeName>
        <fullName evidence="12">Phosphoribosyl diphosphate synthase</fullName>
    </alternativeName>
    <alternativeName>
        <fullName evidence="12">Phosphoribosyl pyrophosphate synthase</fullName>
        <shortName evidence="12">P-Rib-PP synthase</shortName>
        <shortName evidence="12">PRPP synthase</shortName>
        <shortName evidence="12">PRPPase</shortName>
    </alternativeName>
</protein>
<gene>
    <name evidence="12" type="primary">prs</name>
    <name evidence="14" type="ORF">ENU78_07895</name>
</gene>
<keyword evidence="8 12" id="KW-0460">Magnesium</keyword>
<evidence type="ECO:0000256" key="12">
    <source>
        <dbReference type="HAMAP-Rule" id="MF_00583"/>
    </source>
</evidence>
<evidence type="ECO:0000256" key="8">
    <source>
        <dbReference type="ARBA" id="ARBA00022842"/>
    </source>
</evidence>
<dbReference type="PANTHER" id="PTHR10210:SF41">
    <property type="entry name" value="RIBOSE-PHOSPHATE PYROPHOSPHOKINASE 1, CHLOROPLASTIC"/>
    <property type="match status" value="1"/>
</dbReference>
<reference evidence="14" key="1">
    <citation type="journal article" date="2020" name="mSystems">
        <title>Genome- and Community-Level Interaction Insights into Carbon Utilization and Element Cycling Functions of Hydrothermarchaeota in Hydrothermal Sediment.</title>
        <authorList>
            <person name="Zhou Z."/>
            <person name="Liu Y."/>
            <person name="Xu W."/>
            <person name="Pan J."/>
            <person name="Luo Z.H."/>
            <person name="Li M."/>
        </authorList>
    </citation>
    <scope>NUCLEOTIDE SEQUENCE [LARGE SCALE GENOMIC DNA]</scope>
    <source>
        <strain evidence="14">SpSt-70</strain>
    </source>
</reference>
<evidence type="ECO:0000256" key="3">
    <source>
        <dbReference type="ARBA" id="ARBA00022723"/>
    </source>
</evidence>
<comment type="subunit">
    <text evidence="12">Homohexamer.</text>
</comment>
<evidence type="ECO:0000256" key="1">
    <source>
        <dbReference type="ARBA" id="ARBA00004996"/>
    </source>
</evidence>
<dbReference type="InterPro" id="IPR037515">
    <property type="entry name" value="Rib-P_diPkinase_bac"/>
</dbReference>
<dbReference type="InterPro" id="IPR005946">
    <property type="entry name" value="Rib-P_diPkinase"/>
</dbReference>
<sequence>MGQKCLALYSGTSNRELAEEVAKYLGVELGEIEIRRFSDGEIYARIARSVRGAEVYVIQSLGSRVNEYFMELLIIIDALKRASAGEVTAVIPYYAYARQDRKTKSREPITAKLVANLLTVAGASRVVTMDLHAGQIQGFFDIPVDNLSALPLFTRYFQDKNLKDPVVVSPDIGGVTRARALADRLHTPLAIIYKRRPAPEVAEVEEIIGDVEGRDVIICDDIVTTGNTLFSAAKLLKLKGARDIYAAVTHGILTNDAHKKLEESEIKELVVTNTLPIPVEKRVPKLTIISVGNLLGEAIKRISNKDSLSSLFD</sequence>
<comment type="similarity">
    <text evidence="11 12">Belongs to the ribose-phosphate pyrophosphokinase family. Class I subfamily.</text>
</comment>
<dbReference type="InterPro" id="IPR029099">
    <property type="entry name" value="Pribosyltran_N"/>
</dbReference>
<dbReference type="SUPFAM" id="SSF53271">
    <property type="entry name" value="PRTase-like"/>
    <property type="match status" value="1"/>
</dbReference>
<keyword evidence="5 12" id="KW-0547">Nucleotide-binding</keyword>
<dbReference type="PANTHER" id="PTHR10210">
    <property type="entry name" value="RIBOSE-PHOSPHATE DIPHOSPHOKINASE FAMILY MEMBER"/>
    <property type="match status" value="1"/>
</dbReference>
<evidence type="ECO:0000256" key="10">
    <source>
        <dbReference type="ARBA" id="ARBA00054914"/>
    </source>
</evidence>
<dbReference type="FunFam" id="3.40.50.2020:FF:000001">
    <property type="entry name" value="Ribose-phosphate pyrophosphokinase"/>
    <property type="match status" value="1"/>
</dbReference>
<dbReference type="GO" id="GO:0000287">
    <property type="term" value="F:magnesium ion binding"/>
    <property type="evidence" value="ECO:0007669"/>
    <property type="project" value="UniProtKB-UniRule"/>
</dbReference>
<dbReference type="GO" id="GO:0009156">
    <property type="term" value="P:ribonucleoside monophosphate biosynthetic process"/>
    <property type="evidence" value="ECO:0007669"/>
    <property type="project" value="InterPro"/>
</dbReference>
<feature type="binding site" evidence="12">
    <location>
        <position position="196"/>
    </location>
    <ligand>
        <name>D-ribose 5-phosphate</name>
        <dbReference type="ChEBI" id="CHEBI:78346"/>
    </ligand>
</feature>
<dbReference type="GO" id="GO:0005524">
    <property type="term" value="F:ATP binding"/>
    <property type="evidence" value="ECO:0007669"/>
    <property type="project" value="UniProtKB-KW"/>
</dbReference>
<dbReference type="GO" id="GO:0016301">
    <property type="term" value="F:kinase activity"/>
    <property type="evidence" value="ECO:0007669"/>
    <property type="project" value="UniProtKB-KW"/>
</dbReference>
<keyword evidence="4 12" id="KW-0545">Nucleotide biosynthesis</keyword>
<dbReference type="AlphaFoldDB" id="A0A7C3KTJ1"/>
<keyword evidence="12" id="KW-0963">Cytoplasm</keyword>
<evidence type="ECO:0000256" key="9">
    <source>
        <dbReference type="ARBA" id="ARBA00049535"/>
    </source>
</evidence>
<comment type="function">
    <text evidence="10 12">Involved in the biosynthesis of the central metabolite phospho-alpha-D-ribosyl-1-pyrophosphate (PRPP) via the transfer of pyrophosphoryl group from ATP to 1-hydroxyl of ribose-5-phosphate (Rib-5-P).</text>
</comment>
<dbReference type="InterPro" id="IPR029057">
    <property type="entry name" value="PRTase-like"/>
</dbReference>
<comment type="catalytic activity">
    <reaction evidence="9 12">
        <text>D-ribose 5-phosphate + ATP = 5-phospho-alpha-D-ribose 1-diphosphate + AMP + H(+)</text>
        <dbReference type="Rhea" id="RHEA:15609"/>
        <dbReference type="ChEBI" id="CHEBI:15378"/>
        <dbReference type="ChEBI" id="CHEBI:30616"/>
        <dbReference type="ChEBI" id="CHEBI:58017"/>
        <dbReference type="ChEBI" id="CHEBI:78346"/>
        <dbReference type="ChEBI" id="CHEBI:456215"/>
        <dbReference type="EC" id="2.7.6.1"/>
    </reaction>
</comment>
<dbReference type="Gene3D" id="3.40.50.2020">
    <property type="match status" value="2"/>
</dbReference>
<evidence type="ECO:0000256" key="7">
    <source>
        <dbReference type="ARBA" id="ARBA00022840"/>
    </source>
</evidence>
<feature type="active site" evidence="12">
    <location>
        <position position="194"/>
    </location>
</feature>
<dbReference type="EC" id="2.7.6.1" evidence="12"/>
<dbReference type="Pfam" id="PF14572">
    <property type="entry name" value="Pribosyl_synth"/>
    <property type="match status" value="1"/>
</dbReference>